<dbReference type="EMBL" id="CP003249">
    <property type="protein sequence ID" value="AFV76225.1"/>
    <property type="molecule type" value="Genomic_DNA"/>
</dbReference>
<accession>K7QZD4</accession>
<dbReference type="AlphaFoldDB" id="K7QZD4"/>
<keyword evidence="4 5" id="KW-0472">Membrane</keyword>
<dbReference type="InterPro" id="IPR010445">
    <property type="entry name" value="LapA_dom"/>
</dbReference>
<dbReference type="PATRIC" id="fig|751945.3.peg.1173"/>
<keyword evidence="1" id="KW-1003">Cell membrane</keyword>
<name>K7QZD4_THEOS</name>
<protein>
    <recommendedName>
        <fullName evidence="6">Lipopolysaccharide assembly protein A domain-containing protein</fullName>
    </recommendedName>
</protein>
<dbReference type="KEGG" id="tos:Theos_1183"/>
<dbReference type="Pfam" id="PF06305">
    <property type="entry name" value="LapA_dom"/>
    <property type="match status" value="1"/>
</dbReference>
<keyword evidence="8" id="KW-1185">Reference proteome</keyword>
<evidence type="ECO:0000313" key="7">
    <source>
        <dbReference type="EMBL" id="AFV76225.1"/>
    </source>
</evidence>
<dbReference type="eggNOG" id="ENOG502ZK0Z">
    <property type="taxonomic scope" value="Bacteria"/>
</dbReference>
<dbReference type="RefSeq" id="WP_016329415.1">
    <property type="nucleotide sequence ID" value="NC_019386.1"/>
</dbReference>
<dbReference type="HOGENOM" id="CLU_177871_0_0_0"/>
<keyword evidence="3 5" id="KW-1133">Transmembrane helix</keyword>
<sequence>MNLLHWLLLLTSLLVGGFALYLHLALPFLDLPTPFGPWPLSLALLAAYALGLLLSGLYALAFSLKAYGEKRGLLREIRRLQEEVNALKRARIEEIPRIPDRDEA</sequence>
<evidence type="ECO:0000259" key="6">
    <source>
        <dbReference type="Pfam" id="PF06305"/>
    </source>
</evidence>
<reference evidence="7 8" key="1">
    <citation type="journal article" date="2013" name="Genome Announc.">
        <title>Whole Genome Sequencing of Thermus oshimai JL-2 and Thermus thermophilus JL-18, Incomplete Denitrifiers from the United States Great Basin.</title>
        <authorList>
            <person name="Murugapiran S.K."/>
            <person name="Huntemann M."/>
            <person name="Wei C.L."/>
            <person name="Han J."/>
            <person name="Detter J.C."/>
            <person name="Han C.S."/>
            <person name="Erkkila T.H."/>
            <person name="Teshima H."/>
            <person name="Chen A."/>
            <person name="Kyrpides N."/>
            <person name="Mavrommatis K."/>
            <person name="Markowitz V."/>
            <person name="Szeto E."/>
            <person name="Ivanova N."/>
            <person name="Pagani I."/>
            <person name="Lam J."/>
            <person name="McDonald A.I."/>
            <person name="Dodsworth J.A."/>
            <person name="Pati A."/>
            <person name="Goodwin L."/>
            <person name="Peters L."/>
            <person name="Pitluck S."/>
            <person name="Woyke T."/>
            <person name="Hedlund B.P."/>
        </authorList>
    </citation>
    <scope>NUCLEOTIDE SEQUENCE</scope>
    <source>
        <strain evidence="7 8">JL-2</strain>
    </source>
</reference>
<proteinExistence type="predicted"/>
<evidence type="ECO:0000256" key="1">
    <source>
        <dbReference type="ARBA" id="ARBA00022475"/>
    </source>
</evidence>
<feature type="domain" description="Lipopolysaccharide assembly protein A" evidence="6">
    <location>
        <begin position="37"/>
        <end position="85"/>
    </location>
</feature>
<feature type="transmembrane region" description="Helical" evidence="5">
    <location>
        <begin position="43"/>
        <end position="64"/>
    </location>
</feature>
<evidence type="ECO:0000256" key="5">
    <source>
        <dbReference type="SAM" id="Phobius"/>
    </source>
</evidence>
<evidence type="ECO:0000256" key="2">
    <source>
        <dbReference type="ARBA" id="ARBA00022692"/>
    </source>
</evidence>
<dbReference type="STRING" id="751945.Theos_1183"/>
<evidence type="ECO:0000313" key="8">
    <source>
        <dbReference type="Proteomes" id="UP000000211"/>
    </source>
</evidence>
<gene>
    <name evidence="7" type="ORF">Theos_1183</name>
</gene>
<evidence type="ECO:0000256" key="4">
    <source>
        <dbReference type="ARBA" id="ARBA00023136"/>
    </source>
</evidence>
<dbReference type="GO" id="GO:0005886">
    <property type="term" value="C:plasma membrane"/>
    <property type="evidence" value="ECO:0007669"/>
    <property type="project" value="InterPro"/>
</dbReference>
<keyword evidence="2 5" id="KW-0812">Transmembrane</keyword>
<dbReference type="Proteomes" id="UP000000211">
    <property type="component" value="Chromosome"/>
</dbReference>
<evidence type="ECO:0000256" key="3">
    <source>
        <dbReference type="ARBA" id="ARBA00022989"/>
    </source>
</evidence>
<organism evidence="7 8">
    <name type="scientific">Thermus oshimai JL-2</name>
    <dbReference type="NCBI Taxonomy" id="751945"/>
    <lineage>
        <taxon>Bacteria</taxon>
        <taxon>Thermotogati</taxon>
        <taxon>Deinococcota</taxon>
        <taxon>Deinococci</taxon>
        <taxon>Thermales</taxon>
        <taxon>Thermaceae</taxon>
        <taxon>Thermus</taxon>
    </lineage>
</organism>